<dbReference type="RefSeq" id="WP_378287128.1">
    <property type="nucleotide sequence ID" value="NZ_JBHSON010000066.1"/>
</dbReference>
<name>A0ABW1ACK0_9ACTN</name>
<evidence type="ECO:0000259" key="1">
    <source>
        <dbReference type="Pfam" id="PF13302"/>
    </source>
</evidence>
<dbReference type="EMBL" id="JBHSON010000066">
    <property type="protein sequence ID" value="MFC5751230.1"/>
    <property type="molecule type" value="Genomic_DNA"/>
</dbReference>
<keyword evidence="2" id="KW-0808">Transferase</keyword>
<dbReference type="InterPro" id="IPR000182">
    <property type="entry name" value="GNAT_dom"/>
</dbReference>
<reference evidence="3" key="1">
    <citation type="journal article" date="2019" name="Int. J. Syst. Evol. Microbiol.">
        <title>The Global Catalogue of Microorganisms (GCM) 10K type strain sequencing project: providing services to taxonomists for standard genome sequencing and annotation.</title>
        <authorList>
            <consortium name="The Broad Institute Genomics Platform"/>
            <consortium name="The Broad Institute Genome Sequencing Center for Infectious Disease"/>
            <person name="Wu L."/>
            <person name="Ma J."/>
        </authorList>
    </citation>
    <scope>NUCLEOTIDE SEQUENCE [LARGE SCALE GENOMIC DNA]</scope>
    <source>
        <strain evidence="3">KCTC 42087</strain>
    </source>
</reference>
<dbReference type="PANTHER" id="PTHR43415:SF3">
    <property type="entry name" value="GNAT-FAMILY ACETYLTRANSFERASE"/>
    <property type="match status" value="1"/>
</dbReference>
<dbReference type="Gene3D" id="3.40.630.30">
    <property type="match status" value="1"/>
</dbReference>
<keyword evidence="3" id="KW-1185">Reference proteome</keyword>
<dbReference type="Proteomes" id="UP001596074">
    <property type="component" value="Unassembled WGS sequence"/>
</dbReference>
<evidence type="ECO:0000313" key="3">
    <source>
        <dbReference type="Proteomes" id="UP001596074"/>
    </source>
</evidence>
<gene>
    <name evidence="2" type="ORF">ACFPZN_36920</name>
</gene>
<organism evidence="2 3">
    <name type="scientific">Actinomadura rugatobispora</name>
    <dbReference type="NCBI Taxonomy" id="1994"/>
    <lineage>
        <taxon>Bacteria</taxon>
        <taxon>Bacillati</taxon>
        <taxon>Actinomycetota</taxon>
        <taxon>Actinomycetes</taxon>
        <taxon>Streptosporangiales</taxon>
        <taxon>Thermomonosporaceae</taxon>
        <taxon>Actinomadura</taxon>
    </lineage>
</organism>
<keyword evidence="2" id="KW-0012">Acyltransferase</keyword>
<feature type="domain" description="N-acetyltransferase" evidence="1">
    <location>
        <begin position="8"/>
        <end position="120"/>
    </location>
</feature>
<protein>
    <submittedName>
        <fullName evidence="2">GNAT family N-acetyltransferase</fullName>
        <ecNumber evidence="2">2.3.-.-</ecNumber>
    </submittedName>
</protein>
<dbReference type="EC" id="2.3.-.-" evidence="2"/>
<evidence type="ECO:0000313" key="2">
    <source>
        <dbReference type="EMBL" id="MFC5751230.1"/>
    </source>
</evidence>
<dbReference type="Pfam" id="PF13302">
    <property type="entry name" value="Acetyltransf_3"/>
    <property type="match status" value="1"/>
</dbReference>
<dbReference type="PANTHER" id="PTHR43415">
    <property type="entry name" value="SPERMIDINE N(1)-ACETYLTRANSFERASE"/>
    <property type="match status" value="1"/>
</dbReference>
<dbReference type="SUPFAM" id="SSF55729">
    <property type="entry name" value="Acyl-CoA N-acyltransferases (Nat)"/>
    <property type="match status" value="1"/>
</dbReference>
<dbReference type="InterPro" id="IPR016181">
    <property type="entry name" value="Acyl_CoA_acyltransferase"/>
</dbReference>
<proteinExistence type="predicted"/>
<accession>A0ABW1ACK0</accession>
<dbReference type="GO" id="GO:0016746">
    <property type="term" value="F:acyltransferase activity"/>
    <property type="evidence" value="ECO:0007669"/>
    <property type="project" value="UniProtKB-KW"/>
</dbReference>
<sequence length="209" mass="23926">MKGDYVSLRRMKDDDFDLLADWIGGRVGSYGAGSPTFVTPEQLRHGFVTFLMVVRNDGERIGVVSWRQLAYEGSYELGVAIGDEEAWTDGYGVEAVLLLLQYIFHARNAHRVEMVAGLYNRQPMRMVTQGIMVLEGVLRDYFFLDGEYHDAAMFSMLREDYYKLVQELELTPDTVPEAEKLEARKVFQEYVTNKPQSYLSQLANRVVEG</sequence>
<comment type="caution">
    <text evidence="2">The sequence shown here is derived from an EMBL/GenBank/DDBJ whole genome shotgun (WGS) entry which is preliminary data.</text>
</comment>